<dbReference type="PANTHER" id="PTHR43792:SF1">
    <property type="entry name" value="N-ACETYLTRANSFERASE DOMAIN-CONTAINING PROTEIN"/>
    <property type="match status" value="1"/>
</dbReference>
<evidence type="ECO:0000313" key="3">
    <source>
        <dbReference type="Proteomes" id="UP000075806"/>
    </source>
</evidence>
<dbReference type="InterPro" id="IPR016181">
    <property type="entry name" value="Acyl_CoA_acyltransferase"/>
</dbReference>
<dbReference type="PROSITE" id="PS51186">
    <property type="entry name" value="GNAT"/>
    <property type="match status" value="1"/>
</dbReference>
<protein>
    <submittedName>
        <fullName evidence="2">Acetyltransferase</fullName>
    </submittedName>
</protein>
<dbReference type="GO" id="GO:0016747">
    <property type="term" value="F:acyltransferase activity, transferring groups other than amino-acyl groups"/>
    <property type="evidence" value="ECO:0007669"/>
    <property type="project" value="InterPro"/>
</dbReference>
<dbReference type="InterPro" id="IPR051531">
    <property type="entry name" value="N-acetyltransferase"/>
</dbReference>
<accession>A0A162EF13</accession>
<dbReference type="RefSeq" id="WP_061948678.1">
    <property type="nucleotide sequence ID" value="NZ_LTAO01000012.1"/>
</dbReference>
<dbReference type="STRING" id="519424.AZF04_06570"/>
<evidence type="ECO:0000259" key="1">
    <source>
        <dbReference type="PROSITE" id="PS51186"/>
    </source>
</evidence>
<feature type="domain" description="N-acetyltransferase" evidence="1">
    <location>
        <begin position="8"/>
        <end position="172"/>
    </location>
</feature>
<organism evidence="2 3">
    <name type="scientific">Alkalihalobacillus trypoxylicola</name>
    <dbReference type="NCBI Taxonomy" id="519424"/>
    <lineage>
        <taxon>Bacteria</taxon>
        <taxon>Bacillati</taxon>
        <taxon>Bacillota</taxon>
        <taxon>Bacilli</taxon>
        <taxon>Bacillales</taxon>
        <taxon>Bacillaceae</taxon>
        <taxon>Alkalihalobacillus</taxon>
    </lineage>
</organism>
<dbReference type="Gene3D" id="3.40.630.30">
    <property type="match status" value="1"/>
</dbReference>
<evidence type="ECO:0000313" key="2">
    <source>
        <dbReference type="EMBL" id="KYG32419.1"/>
    </source>
</evidence>
<reference evidence="2" key="1">
    <citation type="submission" date="2016-02" db="EMBL/GenBank/DDBJ databases">
        <title>Genome sequence of Bacillus trypoxylicola KCTC 13244(T).</title>
        <authorList>
            <person name="Jeong H."/>
            <person name="Park S.-H."/>
            <person name="Choi S.-K."/>
        </authorList>
    </citation>
    <scope>NUCLEOTIDE SEQUENCE [LARGE SCALE GENOMIC DNA]</scope>
    <source>
        <strain evidence="2">KCTC 13244</strain>
    </source>
</reference>
<dbReference type="Pfam" id="PF13302">
    <property type="entry name" value="Acetyltransf_3"/>
    <property type="match status" value="1"/>
</dbReference>
<dbReference type="PANTHER" id="PTHR43792">
    <property type="entry name" value="GNAT FAMILY, PUTATIVE (AFU_ORTHOLOGUE AFUA_3G00765)-RELATED-RELATED"/>
    <property type="match status" value="1"/>
</dbReference>
<comment type="caution">
    <text evidence="2">The sequence shown here is derived from an EMBL/GenBank/DDBJ whole genome shotgun (WGS) entry which is preliminary data.</text>
</comment>
<proteinExistence type="predicted"/>
<gene>
    <name evidence="2" type="ORF">AZF04_06570</name>
</gene>
<dbReference type="Proteomes" id="UP000075806">
    <property type="component" value="Unassembled WGS sequence"/>
</dbReference>
<dbReference type="EMBL" id="LTAO01000012">
    <property type="protein sequence ID" value="KYG32419.1"/>
    <property type="molecule type" value="Genomic_DNA"/>
</dbReference>
<sequence length="175" mass="20277">MNFTTERLTVRPFLKQDIEDVYTIYKDELTCKYLLHEHWTSENKEMEFEKKLENSTLSKNNALSLAVVTSSSKTIGDLSIWYTSMKDTVEVGYCFSKDENGKGYATEAMNGLANQLFADFQLHRIQATLDARNTASKKVCERIGMRQEAYFVQDYWSKNEWTDSIVFGMLLSDLK</sequence>
<dbReference type="SUPFAM" id="SSF55729">
    <property type="entry name" value="Acyl-CoA N-acyltransferases (Nat)"/>
    <property type="match status" value="1"/>
</dbReference>
<dbReference type="InterPro" id="IPR000182">
    <property type="entry name" value="GNAT_dom"/>
</dbReference>
<dbReference type="OrthoDB" id="9785602at2"/>
<keyword evidence="2" id="KW-0808">Transferase</keyword>
<keyword evidence="3" id="KW-1185">Reference proteome</keyword>
<dbReference type="AlphaFoldDB" id="A0A162EF13"/>
<name>A0A162EF13_9BACI</name>